<evidence type="ECO:0000313" key="3">
    <source>
        <dbReference type="Proteomes" id="UP000244523"/>
    </source>
</evidence>
<dbReference type="InterPro" id="IPR013813">
    <property type="entry name" value="Endoribo_LPSP/chorism_mut-like"/>
</dbReference>
<protein>
    <submittedName>
        <fullName evidence="2">Enamine deaminase RidA (YjgF/YER057c/UK114 family)</fullName>
    </submittedName>
</protein>
<evidence type="ECO:0000313" key="2">
    <source>
        <dbReference type="EMBL" id="PUB17317.1"/>
    </source>
</evidence>
<dbReference type="PANTHER" id="PTHR43760:SF1">
    <property type="entry name" value="ENDORIBONUCLEASE L-PSP_CHORISMATE MUTASE-LIKE DOMAIN-CONTAINING PROTEIN"/>
    <property type="match status" value="1"/>
</dbReference>
<dbReference type="RefSeq" id="WP_108385460.1">
    <property type="nucleotide sequence ID" value="NZ_QBUD01000002.1"/>
</dbReference>
<dbReference type="Pfam" id="PF14588">
    <property type="entry name" value="YjgF_endoribonc"/>
    <property type="match status" value="1"/>
</dbReference>
<dbReference type="Proteomes" id="UP000244523">
    <property type="component" value="Unassembled WGS sequence"/>
</dbReference>
<reference evidence="2 3" key="1">
    <citation type="submission" date="2018-04" db="EMBL/GenBank/DDBJ databases">
        <title>Genomic Encyclopedia of Archaeal and Bacterial Type Strains, Phase II (KMG-II): from individual species to whole genera.</title>
        <authorList>
            <person name="Goeker M."/>
        </authorList>
    </citation>
    <scope>NUCLEOTIDE SEQUENCE [LARGE SCALE GENOMIC DNA]</scope>
    <source>
        <strain evidence="2 3">DSM 29955</strain>
    </source>
</reference>
<name>A0A2T6KMD2_9RHOB</name>
<dbReference type="EMBL" id="QBUD01000002">
    <property type="protein sequence ID" value="PUB17317.1"/>
    <property type="molecule type" value="Genomic_DNA"/>
</dbReference>
<dbReference type="CDD" id="cd02199">
    <property type="entry name" value="YjgF_YER057c_UK114_like_1"/>
    <property type="match status" value="1"/>
</dbReference>
<comment type="caution">
    <text evidence="2">The sequence shown here is derived from an EMBL/GenBank/DDBJ whole genome shotgun (WGS) entry which is preliminary data.</text>
</comment>
<dbReference type="AlphaFoldDB" id="A0A2T6KMD2"/>
<accession>A0A2T6KMD2</accession>
<dbReference type="InterPro" id="IPR035959">
    <property type="entry name" value="RutC-like_sf"/>
</dbReference>
<keyword evidence="3" id="KW-1185">Reference proteome</keyword>
<dbReference type="PANTHER" id="PTHR43760">
    <property type="entry name" value="ENDORIBONUCLEASE-RELATED"/>
    <property type="match status" value="1"/>
</dbReference>
<proteinExistence type="predicted"/>
<dbReference type="Gene3D" id="3.30.1330.40">
    <property type="entry name" value="RutC-like"/>
    <property type="match status" value="1"/>
</dbReference>
<dbReference type="OrthoDB" id="9806350at2"/>
<dbReference type="SUPFAM" id="SSF55298">
    <property type="entry name" value="YjgF-like"/>
    <property type="match status" value="1"/>
</dbReference>
<evidence type="ECO:0000259" key="1">
    <source>
        <dbReference type="Pfam" id="PF14588"/>
    </source>
</evidence>
<gene>
    <name evidence="2" type="ORF">C8N45_102329</name>
</gene>
<organism evidence="2 3">
    <name type="scientific">Yoonia sediminilitoris</name>
    <dbReference type="NCBI Taxonomy" id="1286148"/>
    <lineage>
        <taxon>Bacteria</taxon>
        <taxon>Pseudomonadati</taxon>
        <taxon>Pseudomonadota</taxon>
        <taxon>Alphaproteobacteria</taxon>
        <taxon>Rhodobacterales</taxon>
        <taxon>Paracoccaceae</taxon>
        <taxon>Yoonia</taxon>
    </lineage>
</organism>
<feature type="domain" description="Endoribonuclease L-PSP/chorismate mutase-like" evidence="1">
    <location>
        <begin position="6"/>
        <end position="147"/>
    </location>
</feature>
<sequence length="157" mass="16539">MTSQVEQRLAALGLALPPDWTPRGQFLPFRKDGNTVYLSGQICEWAGAVTHAGPVADTPEGIQSGREAAQICALNLLYRLREACHGDLDRVDVVLRLGGFVNCQSGFGASPAVINGATELFIALFGASGWHARTAVGVPGLPGNASVEVDAIVRLKD</sequence>